<keyword evidence="1" id="KW-0472">Membrane</keyword>
<dbReference type="RefSeq" id="WP_079491691.1">
    <property type="nucleotide sequence ID" value="NZ_FUZT01000005.1"/>
</dbReference>
<keyword evidence="3" id="KW-0479">Metal-binding</keyword>
<dbReference type="Proteomes" id="UP000190285">
    <property type="component" value="Unassembled WGS sequence"/>
</dbReference>
<keyword evidence="3" id="KW-0863">Zinc-finger</keyword>
<accession>A0A1T5L021</accession>
<feature type="domain" description="Putative zinc-finger" evidence="2">
    <location>
        <begin position="5"/>
        <end position="38"/>
    </location>
</feature>
<dbReference type="AlphaFoldDB" id="A0A1T5L021"/>
<name>A0A1T5L021_9FIRM</name>
<evidence type="ECO:0000256" key="1">
    <source>
        <dbReference type="SAM" id="Phobius"/>
    </source>
</evidence>
<keyword evidence="3" id="KW-0862">Zinc</keyword>
<gene>
    <name evidence="3" type="ORF">SAMN02194393_02247</name>
</gene>
<evidence type="ECO:0000313" key="4">
    <source>
        <dbReference type="Proteomes" id="UP000190285"/>
    </source>
</evidence>
<keyword evidence="4" id="KW-1185">Reference proteome</keyword>
<dbReference type="EMBL" id="FUZT01000005">
    <property type="protein sequence ID" value="SKC69386.1"/>
    <property type="molecule type" value="Genomic_DNA"/>
</dbReference>
<keyword evidence="1" id="KW-1133">Transmembrane helix</keyword>
<dbReference type="OrthoDB" id="6194834at2"/>
<dbReference type="InterPro" id="IPR027383">
    <property type="entry name" value="Znf_put"/>
</dbReference>
<evidence type="ECO:0000313" key="3">
    <source>
        <dbReference type="EMBL" id="SKC69386.1"/>
    </source>
</evidence>
<dbReference type="GO" id="GO:0008270">
    <property type="term" value="F:zinc ion binding"/>
    <property type="evidence" value="ECO:0007669"/>
    <property type="project" value="UniProtKB-KW"/>
</dbReference>
<evidence type="ECO:0000259" key="2">
    <source>
        <dbReference type="Pfam" id="PF13490"/>
    </source>
</evidence>
<reference evidence="3 4" key="1">
    <citation type="submission" date="2017-02" db="EMBL/GenBank/DDBJ databases">
        <authorList>
            <person name="Peterson S.W."/>
        </authorList>
    </citation>
    <scope>NUCLEOTIDE SEQUENCE [LARGE SCALE GENOMIC DNA]</scope>
    <source>
        <strain evidence="3 4">M1</strain>
    </source>
</reference>
<dbReference type="Pfam" id="PF13490">
    <property type="entry name" value="zf-HC2"/>
    <property type="match status" value="1"/>
</dbReference>
<proteinExistence type="predicted"/>
<feature type="transmembrane region" description="Helical" evidence="1">
    <location>
        <begin position="79"/>
        <end position="102"/>
    </location>
</feature>
<dbReference type="STRING" id="36842.SAMN02194393_02247"/>
<keyword evidence="1" id="KW-0812">Transmembrane</keyword>
<protein>
    <submittedName>
        <fullName evidence="3">Putative zinc-finger</fullName>
    </submittedName>
</protein>
<sequence length="237" mass="27422">MKNLCEIVKDLLPLYHDDVCSNESRSMVEKHLLECNDCKKYLDSMNNDFIQSNIEKATEQAKFDRLKGLKKKLFRKTMMISAVSVLCAIVVFLAGFSLIFHYEIPILYEDELLSVDIADDGVINILFNSKDYHCIYTYTKTIEKNGIEQDVVFVYYTDSIWTKYFSKPHKNEVKQFSIGNNIMVDSDKNGESILSKEDITAVYYLIGDYKNLAQMSNEEFTKATQDAILIWKKCTVL</sequence>
<organism evidence="3 4">
    <name type="scientific">Maledivibacter halophilus</name>
    <dbReference type="NCBI Taxonomy" id="36842"/>
    <lineage>
        <taxon>Bacteria</taxon>
        <taxon>Bacillati</taxon>
        <taxon>Bacillota</taxon>
        <taxon>Clostridia</taxon>
        <taxon>Peptostreptococcales</taxon>
        <taxon>Caminicellaceae</taxon>
        <taxon>Maledivibacter</taxon>
    </lineage>
</organism>